<dbReference type="Gene3D" id="3.10.20.30">
    <property type="match status" value="1"/>
</dbReference>
<dbReference type="InterPro" id="IPR003749">
    <property type="entry name" value="ThiS/MoaD-like"/>
</dbReference>
<dbReference type="PANTHER" id="PTHR38031:SF1">
    <property type="entry name" value="SULFUR CARRIER PROTEIN CYSO"/>
    <property type="match status" value="1"/>
</dbReference>
<dbReference type="InterPro" id="IPR012675">
    <property type="entry name" value="Beta-grasp_dom_sf"/>
</dbReference>
<dbReference type="RefSeq" id="WP_128776635.1">
    <property type="nucleotide sequence ID" value="NZ_RYFI01000004.1"/>
</dbReference>
<dbReference type="EMBL" id="RYFI01000004">
    <property type="protein sequence ID" value="RXF74410.1"/>
    <property type="molecule type" value="Genomic_DNA"/>
</dbReference>
<keyword evidence="2" id="KW-1185">Reference proteome</keyword>
<dbReference type="Pfam" id="PF02597">
    <property type="entry name" value="ThiS"/>
    <property type="match status" value="1"/>
</dbReference>
<evidence type="ECO:0000313" key="1">
    <source>
        <dbReference type="EMBL" id="RXF74410.1"/>
    </source>
</evidence>
<evidence type="ECO:0000313" key="2">
    <source>
        <dbReference type="Proteomes" id="UP000289708"/>
    </source>
</evidence>
<name>A0A4Q0ML63_9HYPH</name>
<dbReference type="Proteomes" id="UP000289708">
    <property type="component" value="Unassembled WGS sequence"/>
</dbReference>
<dbReference type="AlphaFoldDB" id="A0A4Q0ML63"/>
<dbReference type="SUPFAM" id="SSF54285">
    <property type="entry name" value="MoaD/ThiS"/>
    <property type="match status" value="1"/>
</dbReference>
<protein>
    <submittedName>
        <fullName evidence="1">MoaD/ThiS family protein</fullName>
    </submittedName>
</protein>
<dbReference type="InterPro" id="IPR052045">
    <property type="entry name" value="Sulfur_Carrier/Prot_Modifier"/>
</dbReference>
<dbReference type="PANTHER" id="PTHR38031">
    <property type="entry name" value="SULFUR CARRIER PROTEIN SLR0821-RELATED"/>
    <property type="match status" value="1"/>
</dbReference>
<comment type="caution">
    <text evidence="1">The sequence shown here is derived from an EMBL/GenBank/DDBJ whole genome shotgun (WGS) entry which is preliminary data.</text>
</comment>
<sequence>MSTAPALRAEAAPAVVRLAPLLVTLFPEAERIVEIEASTVDEMVNALEARWPGMRDRICDSRPAIRRHMNVFVDGRRAKLDTPLKPGADVFILTAISGG</sequence>
<accession>A0A4Q0ML63</accession>
<reference evidence="1 2" key="1">
    <citation type="submission" date="2018-12" db="EMBL/GenBank/DDBJ databases">
        <title>bacterium Hansschlegelia zhihuaiae S113.</title>
        <authorList>
            <person name="He J."/>
        </authorList>
    </citation>
    <scope>NUCLEOTIDE SEQUENCE [LARGE SCALE GENOMIC DNA]</scope>
    <source>
        <strain evidence="1 2">S 113</strain>
    </source>
</reference>
<dbReference type="OrthoDB" id="9156098at2"/>
<organism evidence="1 2">
    <name type="scientific">Hansschlegelia zhihuaiae</name>
    <dbReference type="NCBI Taxonomy" id="405005"/>
    <lineage>
        <taxon>Bacteria</taxon>
        <taxon>Pseudomonadati</taxon>
        <taxon>Pseudomonadota</taxon>
        <taxon>Alphaproteobacteria</taxon>
        <taxon>Hyphomicrobiales</taxon>
        <taxon>Methylopilaceae</taxon>
        <taxon>Hansschlegelia</taxon>
    </lineage>
</organism>
<proteinExistence type="predicted"/>
<gene>
    <name evidence="1" type="ORF">EK403_06220</name>
</gene>
<dbReference type="InterPro" id="IPR016155">
    <property type="entry name" value="Mopterin_synth/thiamin_S_b"/>
</dbReference>